<dbReference type="FunFam" id="3.20.20.70:FF:000013">
    <property type="entry name" value="Class II fructose-bisphosphate aldolase"/>
    <property type="match status" value="1"/>
</dbReference>
<dbReference type="NCBIfam" id="TIGR01520">
    <property type="entry name" value="FruBisAldo_II_A"/>
    <property type="match status" value="1"/>
</dbReference>
<comment type="function">
    <text evidence="12">Catalyzes the aldol condensation of dihydroxyacetone phosphate (DHAP or glycerone-phosphate) with glyceraldehyde 3-phosphate (G3P) to form fructose 1,6-bisphosphate (FBP) in gluconeogenesis and the reverse reaction in glycolysis.</text>
</comment>
<dbReference type="EMBL" id="CP011034">
    <property type="protein sequence ID" value="ALS33944.1"/>
    <property type="molecule type" value="Genomic_DNA"/>
</dbReference>
<dbReference type="RefSeq" id="WP_058374044.1">
    <property type="nucleotide sequence ID" value="NZ_CP011034.1"/>
</dbReference>
<evidence type="ECO:0000256" key="8">
    <source>
        <dbReference type="ARBA" id="ARBA00023239"/>
    </source>
</evidence>
<feature type="binding site" evidence="10">
    <location>
        <position position="227"/>
    </location>
    <ligand>
        <name>dihydroxyacetone phosphate</name>
        <dbReference type="ChEBI" id="CHEBI:57642"/>
    </ligand>
</feature>
<feature type="binding site" evidence="11">
    <location>
        <position position="226"/>
    </location>
    <ligand>
        <name>Zn(2+)</name>
        <dbReference type="ChEBI" id="CHEBI:29105"/>
        <label>1</label>
        <note>catalytic</note>
    </ligand>
</feature>
<dbReference type="PATRIC" id="fig|1315283.4.peg.2532"/>
<dbReference type="OrthoDB" id="9803995at2"/>
<evidence type="ECO:0000256" key="9">
    <source>
        <dbReference type="PIRSR" id="PIRSR001359-1"/>
    </source>
</evidence>
<dbReference type="Proteomes" id="UP000065261">
    <property type="component" value="Chromosome I"/>
</dbReference>
<evidence type="ECO:0000256" key="10">
    <source>
        <dbReference type="PIRSR" id="PIRSR001359-2"/>
    </source>
</evidence>
<gene>
    <name evidence="13" type="ORF">PTRA_a2904</name>
</gene>
<dbReference type="InterPro" id="IPR000771">
    <property type="entry name" value="FBA_II"/>
</dbReference>
<evidence type="ECO:0000256" key="7">
    <source>
        <dbReference type="ARBA" id="ARBA00023152"/>
    </source>
</evidence>
<dbReference type="PANTHER" id="PTHR30559:SF0">
    <property type="entry name" value="FRUCTOSE-BISPHOSPHATE ALDOLASE"/>
    <property type="match status" value="1"/>
</dbReference>
<protein>
    <recommendedName>
        <fullName evidence="4 12">Fructose-bisphosphate aldolase</fullName>
        <shortName evidence="12">FBP aldolase</shortName>
        <ecNumber evidence="4 12">4.1.2.13</ecNumber>
    </recommendedName>
</protein>
<evidence type="ECO:0000313" key="14">
    <source>
        <dbReference type="Proteomes" id="UP000065261"/>
    </source>
</evidence>
<dbReference type="InterPro" id="IPR006411">
    <property type="entry name" value="Fruct_bisP_bact"/>
</dbReference>
<comment type="catalytic activity">
    <reaction evidence="1 12">
        <text>beta-D-fructose 1,6-bisphosphate = D-glyceraldehyde 3-phosphate + dihydroxyacetone phosphate</text>
        <dbReference type="Rhea" id="RHEA:14729"/>
        <dbReference type="ChEBI" id="CHEBI:32966"/>
        <dbReference type="ChEBI" id="CHEBI:57642"/>
        <dbReference type="ChEBI" id="CHEBI:59776"/>
        <dbReference type="EC" id="4.1.2.13"/>
    </reaction>
</comment>
<dbReference type="PROSITE" id="PS00602">
    <property type="entry name" value="ALDOLASE_CLASS_II_1"/>
    <property type="match status" value="1"/>
</dbReference>
<dbReference type="SUPFAM" id="SSF51569">
    <property type="entry name" value="Aldolase"/>
    <property type="match status" value="1"/>
</dbReference>
<evidence type="ECO:0000256" key="12">
    <source>
        <dbReference type="RuleBase" id="RU366023"/>
    </source>
</evidence>
<dbReference type="KEGG" id="ptn:PTRA_a2904"/>
<reference evidence="13 14" key="1">
    <citation type="submission" date="2015-03" db="EMBL/GenBank/DDBJ databases">
        <authorList>
            <person name="Murphy D."/>
        </authorList>
    </citation>
    <scope>NUCLEOTIDE SEQUENCE [LARGE SCALE GENOMIC DNA]</scope>
    <source>
        <strain evidence="13 14">KMM 520</strain>
    </source>
</reference>
<dbReference type="GO" id="GO:0004332">
    <property type="term" value="F:fructose-bisphosphate aldolase activity"/>
    <property type="evidence" value="ECO:0007669"/>
    <property type="project" value="UniProtKB-EC"/>
</dbReference>
<evidence type="ECO:0000256" key="2">
    <source>
        <dbReference type="ARBA" id="ARBA00004714"/>
    </source>
</evidence>
<keyword evidence="8 12" id="KW-0456">Lyase</keyword>
<dbReference type="PANTHER" id="PTHR30559">
    <property type="entry name" value="FRUCTOSE-BISPHOSPHATE ALDOLASE CLASS 2"/>
    <property type="match status" value="1"/>
</dbReference>
<feature type="binding site" evidence="11">
    <location>
        <position position="264"/>
    </location>
    <ligand>
        <name>Zn(2+)</name>
        <dbReference type="ChEBI" id="CHEBI:29105"/>
        <label>1</label>
        <note>catalytic</note>
    </ligand>
</feature>
<keyword evidence="5 11" id="KW-0479">Metal-binding</keyword>
<keyword evidence="6 11" id="KW-0862">Zinc</keyword>
<feature type="active site" description="Proton donor" evidence="9">
    <location>
        <position position="109"/>
    </location>
</feature>
<evidence type="ECO:0000256" key="1">
    <source>
        <dbReference type="ARBA" id="ARBA00000441"/>
    </source>
</evidence>
<accession>A0A0U2WZW7</accession>
<dbReference type="NCBIfam" id="TIGR00167">
    <property type="entry name" value="cbbA"/>
    <property type="match status" value="1"/>
</dbReference>
<sequence>MNNLINLVPAGVVSGEHLNTLYRVARENNYAFPAVNVVSTNSINAALEAASLCKSPIIIQLSHGGAAFFVGKGVPLKDHRPAITGAIAAAHYVHAVAKHYGIPVVLHTDHAAKKLLPWIDGLLEAGEAYFKLHGKPLFSSHMLDLSEETLTENIETCQQYLSRMAKINMGIEIELGCTGGEEDGVDNSHLDSSLLYTQPEDVAYAYQQLSQVSDCFTIAASFGNVHGVYKPGNVKLTPEILKNSQAFVSNKFGLAHNSLNFVFHGGSGSAATEITEAIGYGVIKMNIDTDTQWACWEGVSNYYKENSAYLQSQIGNPDGDDLPNKKHYDPRVWLRKVEQSMAQRLAISFKELNCLNRYEEKA</sequence>
<feature type="binding site" evidence="11">
    <location>
        <position position="110"/>
    </location>
    <ligand>
        <name>Zn(2+)</name>
        <dbReference type="ChEBI" id="CHEBI:29105"/>
        <label>1</label>
        <note>catalytic</note>
    </ligand>
</feature>
<dbReference type="GO" id="GO:0006094">
    <property type="term" value="P:gluconeogenesis"/>
    <property type="evidence" value="ECO:0007669"/>
    <property type="project" value="TreeGrafter"/>
</dbReference>
<keyword evidence="7 12" id="KW-0324">Glycolysis</keyword>
<dbReference type="PIRSF" id="PIRSF001359">
    <property type="entry name" value="F_bP_aldolase_II"/>
    <property type="match status" value="1"/>
</dbReference>
<comment type="pathway">
    <text evidence="2 12">Carbohydrate degradation; glycolysis; D-glyceraldehyde 3-phosphate and glycerone phosphate from D-glucose: step 4/4.</text>
</comment>
<dbReference type="EC" id="4.1.2.13" evidence="4 12"/>
<dbReference type="GO" id="GO:0008270">
    <property type="term" value="F:zinc ion binding"/>
    <property type="evidence" value="ECO:0007669"/>
    <property type="project" value="UniProtKB-UniRule"/>
</dbReference>
<feature type="binding site" evidence="11">
    <location>
        <position position="174"/>
    </location>
    <ligand>
        <name>Zn(2+)</name>
        <dbReference type="ChEBI" id="CHEBI:29105"/>
        <label>2</label>
    </ligand>
</feature>
<dbReference type="CDD" id="cd00946">
    <property type="entry name" value="FBP_aldolase_IIA"/>
    <property type="match status" value="1"/>
</dbReference>
<comment type="cofactor">
    <cofactor evidence="11 12">
        <name>Zn(2+)</name>
        <dbReference type="ChEBI" id="CHEBI:29105"/>
    </cofactor>
    <text evidence="11 12">Binds 2 Zn(2+) ions per subunit. One is catalytic and the other provides a structural contribution.</text>
</comment>
<feature type="binding site" evidence="11">
    <location>
        <position position="144"/>
    </location>
    <ligand>
        <name>Zn(2+)</name>
        <dbReference type="ChEBI" id="CHEBI:29105"/>
        <label>2</label>
    </ligand>
</feature>
<dbReference type="GO" id="GO:0006096">
    <property type="term" value="P:glycolytic process"/>
    <property type="evidence" value="ECO:0007669"/>
    <property type="project" value="UniProtKB-UniPathway"/>
</dbReference>
<comment type="similarity">
    <text evidence="3 12">Belongs to the class II fructose-bisphosphate aldolase family.</text>
</comment>
<evidence type="ECO:0000256" key="5">
    <source>
        <dbReference type="ARBA" id="ARBA00022723"/>
    </source>
</evidence>
<name>A0A0U2WZW7_9GAMM</name>
<proteinExistence type="inferred from homology"/>
<dbReference type="GO" id="GO:0005829">
    <property type="term" value="C:cytosol"/>
    <property type="evidence" value="ECO:0007669"/>
    <property type="project" value="TreeGrafter"/>
</dbReference>
<dbReference type="PROSITE" id="PS00806">
    <property type="entry name" value="ALDOLASE_CLASS_II_2"/>
    <property type="match status" value="1"/>
</dbReference>
<evidence type="ECO:0000256" key="3">
    <source>
        <dbReference type="ARBA" id="ARBA00005812"/>
    </source>
</evidence>
<dbReference type="Gene3D" id="3.20.20.70">
    <property type="entry name" value="Aldolase class I"/>
    <property type="match status" value="1"/>
</dbReference>
<dbReference type="Pfam" id="PF01116">
    <property type="entry name" value="F_bP_aldolase"/>
    <property type="match status" value="1"/>
</dbReference>
<evidence type="ECO:0000313" key="13">
    <source>
        <dbReference type="EMBL" id="ALS33944.1"/>
    </source>
</evidence>
<organism evidence="13">
    <name type="scientific">Pseudoalteromonas translucida KMM 520</name>
    <dbReference type="NCBI Taxonomy" id="1315283"/>
    <lineage>
        <taxon>Bacteria</taxon>
        <taxon>Pseudomonadati</taxon>
        <taxon>Pseudomonadota</taxon>
        <taxon>Gammaproteobacteria</taxon>
        <taxon>Alteromonadales</taxon>
        <taxon>Pseudoalteromonadaceae</taxon>
        <taxon>Pseudoalteromonas</taxon>
    </lineage>
</organism>
<evidence type="ECO:0000256" key="4">
    <source>
        <dbReference type="ARBA" id="ARBA00013068"/>
    </source>
</evidence>
<dbReference type="AlphaFoldDB" id="A0A0U2WZW7"/>
<dbReference type="UniPathway" id="UPA00109">
    <property type="reaction ID" value="UER00183"/>
</dbReference>
<dbReference type="NCBIfam" id="NF006628">
    <property type="entry name" value="PRK09197.1"/>
    <property type="match status" value="1"/>
</dbReference>
<evidence type="ECO:0000256" key="11">
    <source>
        <dbReference type="PIRSR" id="PIRSR001359-3"/>
    </source>
</evidence>
<evidence type="ECO:0000256" key="6">
    <source>
        <dbReference type="ARBA" id="ARBA00022833"/>
    </source>
</evidence>
<feature type="binding site" evidence="10">
    <location>
        <begin position="265"/>
        <end position="267"/>
    </location>
    <ligand>
        <name>dihydroxyacetone phosphate</name>
        <dbReference type="ChEBI" id="CHEBI:57642"/>
    </ligand>
</feature>
<dbReference type="InterPro" id="IPR013785">
    <property type="entry name" value="Aldolase_TIM"/>
</dbReference>
<feature type="binding site" evidence="10">
    <location>
        <begin position="286"/>
        <end position="289"/>
    </location>
    <ligand>
        <name>dihydroxyacetone phosphate</name>
        <dbReference type="ChEBI" id="CHEBI:57642"/>
    </ligand>
</feature>